<dbReference type="Proteomes" id="UP000318733">
    <property type="component" value="Unassembled WGS sequence"/>
</dbReference>
<keyword evidence="1" id="KW-0812">Transmembrane</keyword>
<organism evidence="2 3">
    <name type="scientific">Mucilaginibacter corticis</name>
    <dbReference type="NCBI Taxonomy" id="2597670"/>
    <lineage>
        <taxon>Bacteria</taxon>
        <taxon>Pseudomonadati</taxon>
        <taxon>Bacteroidota</taxon>
        <taxon>Sphingobacteriia</taxon>
        <taxon>Sphingobacteriales</taxon>
        <taxon>Sphingobacteriaceae</taxon>
        <taxon>Mucilaginibacter</taxon>
    </lineage>
</organism>
<sequence>MNNDGIEYLILAFFLLFQGSVFLWNIRKIFDYEHIIAANAVFRLISVDVTDSLIADAESRDFYADEIGVQQYHLTDEHKPVSVNLIGCKNASKSLQNILAAINRYLIHNNMAAADFHLIKDITERNMDAAEEDINQTISIPLYLGLMSTMIGIIIGLTKMPNLDVAVDPTGKDILLNQGITMLIGGVRIAMIASFVGLGLTILSSGWVFKGSRNKVENRKNAFYSFIQTALLPVMNQSIGASLNSLQHNLLRFNDEFAENLQSLSGIFRQNYDALVMQENILREINELDMVKLSRFNLDMFREVERSVKEFEKFNLGMSNLNEFVDSSKMLSERVTDLMKRSENFERIAEALQDRLYTSEKLLKFLGDHFETLSEHKDLVVTAVGDTSVFVSNLFRELQAHFRQSGQELKLHTTEELLALKAALADSRTSLSNLEFLKQLDQLEQLASLKRLDELGSLQSLSDLDELKQLSELKLINKGVATFNENAAFQTQTTALLKELNGSIGEAVKLVEQVHADWMADKNSGIGGAVKRLFRRQN</sequence>
<reference evidence="2 3" key="1">
    <citation type="submission" date="2019-07" db="EMBL/GenBank/DDBJ databases">
        <authorList>
            <person name="Huq M.A."/>
        </authorList>
    </citation>
    <scope>NUCLEOTIDE SEQUENCE [LARGE SCALE GENOMIC DNA]</scope>
    <source>
        <strain evidence="2 3">MAH-19</strain>
    </source>
</reference>
<accession>A0A556M9H8</accession>
<dbReference type="AlphaFoldDB" id="A0A556M9H8"/>
<keyword evidence="1" id="KW-1133">Transmembrane helix</keyword>
<dbReference type="RefSeq" id="WP_144250520.1">
    <property type="nucleotide sequence ID" value="NZ_VLPK01000006.1"/>
</dbReference>
<proteinExistence type="predicted"/>
<gene>
    <name evidence="2" type="ORF">FO440_22250</name>
</gene>
<evidence type="ECO:0000313" key="2">
    <source>
        <dbReference type="EMBL" id="TSJ36553.1"/>
    </source>
</evidence>
<dbReference type="OrthoDB" id="1066121at2"/>
<feature type="transmembrane region" description="Helical" evidence="1">
    <location>
        <begin position="6"/>
        <end position="26"/>
    </location>
</feature>
<feature type="transmembrane region" description="Helical" evidence="1">
    <location>
        <begin position="142"/>
        <end position="160"/>
    </location>
</feature>
<keyword evidence="1" id="KW-0472">Membrane</keyword>
<evidence type="ECO:0000313" key="3">
    <source>
        <dbReference type="Proteomes" id="UP000318733"/>
    </source>
</evidence>
<evidence type="ECO:0008006" key="4">
    <source>
        <dbReference type="Google" id="ProtNLM"/>
    </source>
</evidence>
<dbReference type="EMBL" id="VLPK01000006">
    <property type="protein sequence ID" value="TSJ36553.1"/>
    <property type="molecule type" value="Genomic_DNA"/>
</dbReference>
<name>A0A556M9H8_9SPHI</name>
<protein>
    <recommendedName>
        <fullName evidence="4">MotA/TolQ/ExbB proton channel domain-containing protein</fullName>
    </recommendedName>
</protein>
<feature type="transmembrane region" description="Helical" evidence="1">
    <location>
        <begin position="180"/>
        <end position="209"/>
    </location>
</feature>
<evidence type="ECO:0000256" key="1">
    <source>
        <dbReference type="SAM" id="Phobius"/>
    </source>
</evidence>
<keyword evidence="3" id="KW-1185">Reference proteome</keyword>
<comment type="caution">
    <text evidence="2">The sequence shown here is derived from an EMBL/GenBank/DDBJ whole genome shotgun (WGS) entry which is preliminary data.</text>
</comment>